<dbReference type="GO" id="GO:0003700">
    <property type="term" value="F:DNA-binding transcription factor activity"/>
    <property type="evidence" value="ECO:0007669"/>
    <property type="project" value="InterPro"/>
</dbReference>
<keyword evidence="5" id="KW-0255">Endonuclease</keyword>
<accession>A0A643FBT8</accession>
<evidence type="ECO:0000256" key="2">
    <source>
        <dbReference type="ARBA" id="ARBA00023125"/>
    </source>
</evidence>
<gene>
    <name evidence="5" type="ORF">F7Q92_15045</name>
</gene>
<dbReference type="RefSeq" id="WP_151124936.1">
    <property type="nucleotide sequence ID" value="NZ_CP088082.1"/>
</dbReference>
<feature type="domain" description="AP2/ERF" evidence="4">
    <location>
        <begin position="104"/>
        <end position="160"/>
    </location>
</feature>
<dbReference type="OrthoDB" id="8974199at2"/>
<reference evidence="5 6" key="1">
    <citation type="submission" date="2019-09" db="EMBL/GenBank/DDBJ databases">
        <title>Draft genome sequences of 48 bacterial type strains from the CCUG.</title>
        <authorList>
            <person name="Tunovic T."/>
            <person name="Pineiro-Iglesias B."/>
            <person name="Unosson C."/>
            <person name="Inganas E."/>
            <person name="Ohlen M."/>
            <person name="Cardew S."/>
            <person name="Jensie-Markopoulos S."/>
            <person name="Salva-Serra F."/>
            <person name="Jaen-Luchoro D."/>
            <person name="Karlsson R."/>
            <person name="Svensson-Stadler L."/>
            <person name="Chun J."/>
            <person name="Moore E."/>
        </authorList>
    </citation>
    <scope>NUCLEOTIDE SEQUENCE [LARGE SCALE GENOMIC DNA]</scope>
    <source>
        <strain evidence="5 6">CCUG 30977</strain>
    </source>
</reference>
<dbReference type="EMBL" id="VZPB01000039">
    <property type="protein sequence ID" value="KAB0579165.1"/>
    <property type="molecule type" value="Genomic_DNA"/>
</dbReference>
<keyword evidence="3" id="KW-0804">Transcription</keyword>
<organism evidence="5 6">
    <name type="scientific">Ideonella dechloratans</name>
    <dbReference type="NCBI Taxonomy" id="36863"/>
    <lineage>
        <taxon>Bacteria</taxon>
        <taxon>Pseudomonadati</taxon>
        <taxon>Pseudomonadota</taxon>
        <taxon>Betaproteobacteria</taxon>
        <taxon>Burkholderiales</taxon>
        <taxon>Sphaerotilaceae</taxon>
        <taxon>Ideonella</taxon>
    </lineage>
</organism>
<dbReference type="PROSITE" id="PS51032">
    <property type="entry name" value="AP2_ERF"/>
    <property type="match status" value="1"/>
</dbReference>
<evidence type="ECO:0000313" key="5">
    <source>
        <dbReference type="EMBL" id="KAB0579165.1"/>
    </source>
</evidence>
<protein>
    <submittedName>
        <fullName evidence="5">Endonuclease</fullName>
    </submittedName>
</protein>
<evidence type="ECO:0000259" key="4">
    <source>
        <dbReference type="PROSITE" id="PS51032"/>
    </source>
</evidence>
<dbReference type="InterPro" id="IPR044925">
    <property type="entry name" value="His-Me_finger_sf"/>
</dbReference>
<name>A0A643FBT8_IDEDE</name>
<dbReference type="Pfam" id="PF13392">
    <property type="entry name" value="HNH_3"/>
    <property type="match status" value="1"/>
</dbReference>
<keyword evidence="5" id="KW-0540">Nuclease</keyword>
<keyword evidence="5" id="KW-0378">Hydrolase</keyword>
<evidence type="ECO:0000256" key="3">
    <source>
        <dbReference type="ARBA" id="ARBA00023163"/>
    </source>
</evidence>
<comment type="caution">
    <text evidence="5">The sequence shown here is derived from an EMBL/GenBank/DDBJ whole genome shotgun (WGS) entry which is preliminary data.</text>
</comment>
<dbReference type="AlphaFoldDB" id="A0A643FBT8"/>
<dbReference type="SUPFAM" id="SSF54171">
    <property type="entry name" value="DNA-binding domain"/>
    <property type="match status" value="1"/>
</dbReference>
<proteinExistence type="predicted"/>
<dbReference type="Gene3D" id="3.30.730.10">
    <property type="entry name" value="AP2/ERF domain"/>
    <property type="match status" value="1"/>
</dbReference>
<dbReference type="GO" id="GO:0003677">
    <property type="term" value="F:DNA binding"/>
    <property type="evidence" value="ECO:0007669"/>
    <property type="project" value="UniProtKB-KW"/>
</dbReference>
<keyword evidence="6" id="KW-1185">Reference proteome</keyword>
<dbReference type="Gene3D" id="3.90.75.20">
    <property type="match status" value="1"/>
</dbReference>
<sequence>MKLIDVSTPSYPDTHAMVDDADFEALNQWKWSAEKRSGTFYAIRCVRGPGGKKTTVRMHRQIVGEGVEVDHADGNGLNNQRENLRSCSVAENQQNRKRARGTSQYKGVMWDRFHNRWKAKIIVNGERINLGSFMSEEDAALQYDAAAKEHFGEFASLNFPGEAGP</sequence>
<dbReference type="SUPFAM" id="SSF54060">
    <property type="entry name" value="His-Me finger endonucleases"/>
    <property type="match status" value="1"/>
</dbReference>
<evidence type="ECO:0000256" key="1">
    <source>
        <dbReference type="ARBA" id="ARBA00023015"/>
    </source>
</evidence>
<dbReference type="InterPro" id="IPR016177">
    <property type="entry name" value="DNA-bd_dom_sf"/>
</dbReference>
<dbReference type="GO" id="GO:0004519">
    <property type="term" value="F:endonuclease activity"/>
    <property type="evidence" value="ECO:0007669"/>
    <property type="project" value="UniProtKB-KW"/>
</dbReference>
<dbReference type="Proteomes" id="UP000430120">
    <property type="component" value="Unassembled WGS sequence"/>
</dbReference>
<evidence type="ECO:0000313" key="6">
    <source>
        <dbReference type="Proteomes" id="UP000430120"/>
    </source>
</evidence>
<dbReference type="SMART" id="SM00380">
    <property type="entry name" value="AP2"/>
    <property type="match status" value="1"/>
</dbReference>
<dbReference type="InterPro" id="IPR036955">
    <property type="entry name" value="AP2/ERF_dom_sf"/>
</dbReference>
<dbReference type="InterPro" id="IPR003615">
    <property type="entry name" value="HNH_nuc"/>
</dbReference>
<keyword evidence="1" id="KW-0805">Transcription regulation</keyword>
<keyword evidence="2" id="KW-0238">DNA-binding</keyword>
<dbReference type="InterPro" id="IPR001471">
    <property type="entry name" value="AP2/ERF_dom"/>
</dbReference>